<name>A0A367ZSQ6_9BACT</name>
<dbReference type="InterPro" id="IPR009078">
    <property type="entry name" value="Ferritin-like_SF"/>
</dbReference>
<evidence type="ECO:0000313" key="1">
    <source>
        <dbReference type="EMBL" id="RCK80749.1"/>
    </source>
</evidence>
<evidence type="ECO:0008006" key="3">
    <source>
        <dbReference type="Google" id="ProtNLM"/>
    </source>
</evidence>
<evidence type="ECO:0000313" key="2">
    <source>
        <dbReference type="Proteomes" id="UP000252355"/>
    </source>
</evidence>
<dbReference type="EMBL" id="QOQW01000004">
    <property type="protein sequence ID" value="RCK80749.1"/>
    <property type="molecule type" value="Genomic_DNA"/>
</dbReference>
<sequence>MSFEDIPAVIDHAIRLEEATAAFYDHLLNLDLEPEAATLVRSLVAQEKKHAKQLAEFKKTCTAAGFIQNLPAFPQPTLDLLAERRRLSLGDLLQIAMQVEVASRDFYQSVAQLAPNEPMRKLFGALTRFEQSHIDLLTRHLAYSN</sequence>
<dbReference type="Proteomes" id="UP000252355">
    <property type="component" value="Unassembled WGS sequence"/>
</dbReference>
<dbReference type="InterPro" id="IPR012347">
    <property type="entry name" value="Ferritin-like"/>
</dbReference>
<dbReference type="CDD" id="cd01045">
    <property type="entry name" value="Ferritin_like_AB"/>
    <property type="match status" value="1"/>
</dbReference>
<dbReference type="PANTHER" id="PTHR33531:SF7">
    <property type="entry name" value="HYPOTHETICAL MEMBRANE PROTEIN, CONSERVED"/>
    <property type="match status" value="1"/>
</dbReference>
<comment type="caution">
    <text evidence="1">The sequence shown here is derived from an EMBL/GenBank/DDBJ whole genome shotgun (WGS) entry which is preliminary data.</text>
</comment>
<organism evidence="1 2">
    <name type="scientific">Candidatus Ozemobacter sibiricus</name>
    <dbReference type="NCBI Taxonomy" id="2268124"/>
    <lineage>
        <taxon>Bacteria</taxon>
        <taxon>Candidatus Ozemobacteria</taxon>
        <taxon>Candidatus Ozemobacterales</taxon>
        <taxon>Candidatus Ozemobacteraceae</taxon>
        <taxon>Candidatus Ozemobacter</taxon>
    </lineage>
</organism>
<reference evidence="1 2" key="1">
    <citation type="submission" date="2018-05" db="EMBL/GenBank/DDBJ databases">
        <title>A metagenomic window into the 2 km-deep terrestrial subsurface aquifer revealed taxonomically and functionally diverse microbial community comprising novel uncultured bacterial lineages.</title>
        <authorList>
            <person name="Kadnikov V.V."/>
            <person name="Mardanov A.V."/>
            <person name="Beletsky A.V."/>
            <person name="Banks D."/>
            <person name="Pimenov N.V."/>
            <person name="Frank Y.A."/>
            <person name="Karnachuk O.V."/>
            <person name="Ravin N.V."/>
        </authorList>
    </citation>
    <scope>NUCLEOTIDE SEQUENCE [LARGE SCALE GENOMIC DNA]</scope>
    <source>
        <strain evidence="1">BY5</strain>
    </source>
</reference>
<dbReference type="PANTHER" id="PTHR33531">
    <property type="entry name" value="RUBRERYTHRIN SUBFAMILY"/>
    <property type="match status" value="1"/>
</dbReference>
<dbReference type="AlphaFoldDB" id="A0A367ZSQ6"/>
<accession>A0A367ZSQ6</accession>
<dbReference type="SUPFAM" id="SSF47240">
    <property type="entry name" value="Ferritin-like"/>
    <property type="match status" value="1"/>
</dbReference>
<proteinExistence type="predicted"/>
<dbReference type="Gene3D" id="1.20.1260.10">
    <property type="match status" value="1"/>
</dbReference>
<protein>
    <recommendedName>
        <fullName evidence="3">Rubrerythrin diiron-binding domain-containing protein</fullName>
    </recommendedName>
</protein>
<gene>
    <name evidence="1" type="ORF">OZSIB_2637</name>
</gene>